<feature type="domain" description="HTH cro/C1-type" evidence="1">
    <location>
        <begin position="6"/>
        <end position="61"/>
    </location>
</feature>
<reference evidence="2 3" key="1">
    <citation type="submission" date="2023-11" db="EMBL/GenBank/DDBJ databases">
        <title>Unpublished Manusciprt.</title>
        <authorList>
            <person name="Saticioglu I.B."/>
            <person name="Ay H."/>
            <person name="Ajmi N."/>
            <person name="Altun S."/>
            <person name="Duman M."/>
        </authorList>
    </citation>
    <scope>NUCLEOTIDE SEQUENCE [LARGE SCALE GENOMIC DNA]</scope>
    <source>
        <strain evidence="2 3">Fl-318</strain>
    </source>
</reference>
<dbReference type="EMBL" id="JAWXVI010000001">
    <property type="protein sequence ID" value="MDX6188125.1"/>
    <property type="molecule type" value="Genomic_DNA"/>
</dbReference>
<dbReference type="SUPFAM" id="SSF47413">
    <property type="entry name" value="lambda repressor-like DNA-binding domains"/>
    <property type="match status" value="1"/>
</dbReference>
<dbReference type="CDD" id="cd00093">
    <property type="entry name" value="HTH_XRE"/>
    <property type="match status" value="1"/>
</dbReference>
<organism evidence="2 3">
    <name type="scientific">Flavobacterium cupriresistens</name>
    <dbReference type="NCBI Taxonomy" id="2893885"/>
    <lineage>
        <taxon>Bacteria</taxon>
        <taxon>Pseudomonadati</taxon>
        <taxon>Bacteroidota</taxon>
        <taxon>Flavobacteriia</taxon>
        <taxon>Flavobacteriales</taxon>
        <taxon>Flavobacteriaceae</taxon>
        <taxon>Flavobacterium</taxon>
    </lineage>
</organism>
<dbReference type="InterPro" id="IPR001387">
    <property type="entry name" value="Cro/C1-type_HTH"/>
</dbReference>
<dbReference type="SMART" id="SM00530">
    <property type="entry name" value="HTH_XRE"/>
    <property type="match status" value="1"/>
</dbReference>
<dbReference type="RefSeq" id="WP_230002474.1">
    <property type="nucleotide sequence ID" value="NZ_CP087134.1"/>
</dbReference>
<name>A0ABU4R9D5_9FLAO</name>
<dbReference type="PROSITE" id="PS50943">
    <property type="entry name" value="HTH_CROC1"/>
    <property type="match status" value="1"/>
</dbReference>
<evidence type="ECO:0000313" key="2">
    <source>
        <dbReference type="EMBL" id="MDX6188125.1"/>
    </source>
</evidence>
<sequence length="108" mass="12319">MYTEKLSRFFKGKGLKQKEVGQILGFSPAMIGRYLHGTANINSEFLISLSKNFPELDLNSLFIEDKRELDAVGETGAKYESAILADIIEIEDKLQLLKEKLIRRNLKE</sequence>
<dbReference type="Gene3D" id="1.10.260.40">
    <property type="entry name" value="lambda repressor-like DNA-binding domains"/>
    <property type="match status" value="1"/>
</dbReference>
<protein>
    <submittedName>
        <fullName evidence="2">Helix-turn-helix transcriptional regulator</fullName>
    </submittedName>
</protein>
<accession>A0ABU4R9D5</accession>
<dbReference type="Pfam" id="PF01381">
    <property type="entry name" value="HTH_3"/>
    <property type="match status" value="1"/>
</dbReference>
<keyword evidence="3" id="KW-1185">Reference proteome</keyword>
<proteinExistence type="predicted"/>
<evidence type="ECO:0000259" key="1">
    <source>
        <dbReference type="PROSITE" id="PS50943"/>
    </source>
</evidence>
<evidence type="ECO:0000313" key="3">
    <source>
        <dbReference type="Proteomes" id="UP001273350"/>
    </source>
</evidence>
<dbReference type="InterPro" id="IPR010982">
    <property type="entry name" value="Lambda_DNA-bd_dom_sf"/>
</dbReference>
<dbReference type="Proteomes" id="UP001273350">
    <property type="component" value="Unassembled WGS sequence"/>
</dbReference>
<comment type="caution">
    <text evidence="2">The sequence shown here is derived from an EMBL/GenBank/DDBJ whole genome shotgun (WGS) entry which is preliminary data.</text>
</comment>
<gene>
    <name evidence="2" type="ORF">SGQ83_02095</name>
</gene>